<protein>
    <submittedName>
        <fullName evidence="1">Uncharacterized protein</fullName>
    </submittedName>
</protein>
<dbReference type="EMBL" id="KI283262">
    <property type="protein sequence ID" value="ESA14076.1"/>
    <property type="molecule type" value="Genomic_DNA"/>
</dbReference>
<accession>U9UER1</accession>
<proteinExistence type="predicted"/>
<name>U9UER1_RHIID</name>
<evidence type="ECO:0000313" key="1">
    <source>
        <dbReference type="EMBL" id="ESA14076.1"/>
    </source>
</evidence>
<dbReference type="AlphaFoldDB" id="U9UER1"/>
<organism evidence="1">
    <name type="scientific">Rhizophagus irregularis (strain DAOM 181602 / DAOM 197198 / MUCL 43194)</name>
    <name type="common">Arbuscular mycorrhizal fungus</name>
    <name type="synonym">Glomus intraradices</name>
    <dbReference type="NCBI Taxonomy" id="747089"/>
    <lineage>
        <taxon>Eukaryota</taxon>
        <taxon>Fungi</taxon>
        <taxon>Fungi incertae sedis</taxon>
        <taxon>Mucoromycota</taxon>
        <taxon>Glomeromycotina</taxon>
        <taxon>Glomeromycetes</taxon>
        <taxon>Glomerales</taxon>
        <taxon>Glomeraceae</taxon>
        <taxon>Rhizophagus</taxon>
    </lineage>
</organism>
<gene>
    <name evidence="1" type="ORF">GLOINDRAFT_25335</name>
</gene>
<reference evidence="1" key="1">
    <citation type="submission" date="2013-07" db="EMBL/GenBank/DDBJ databases">
        <title>The genome of an arbuscular mycorrhizal fungus provides insights into the evolution of the oldest plant symbiosis.</title>
        <authorList>
            <consortium name="DOE Joint Genome Institute"/>
            <person name="Tisserant E."/>
            <person name="Malbreil M."/>
            <person name="Kuo A."/>
            <person name="Kohler A."/>
            <person name="Symeonidi A."/>
            <person name="Balestrini R."/>
            <person name="Charron P."/>
            <person name="Duensing N."/>
            <person name="Frei-dit-Frey N."/>
            <person name="Gianinazzi-Pearson V."/>
            <person name="Gilbert B."/>
            <person name="Handa Y."/>
            <person name="Hijri M."/>
            <person name="Kaul R."/>
            <person name="Kawaguchi M."/>
            <person name="Krajinski F."/>
            <person name="Lammers P."/>
            <person name="Lapierre D."/>
            <person name="Masclaux F.G."/>
            <person name="Murat C."/>
            <person name="Morin E."/>
            <person name="Ndikumana S."/>
            <person name="Pagni M."/>
            <person name="Petitpierre D."/>
            <person name="Requena N."/>
            <person name="Rosikiewicz P."/>
            <person name="Riley R."/>
            <person name="Saito K."/>
            <person name="San Clemente H."/>
            <person name="Shapiro H."/>
            <person name="van Tuinen D."/>
            <person name="Becard G."/>
            <person name="Bonfante P."/>
            <person name="Paszkowski U."/>
            <person name="Shachar-Hill Y."/>
            <person name="Young J.P."/>
            <person name="Sanders I.R."/>
            <person name="Henrissat B."/>
            <person name="Rensing S.A."/>
            <person name="Grigoriev I.V."/>
            <person name="Corradi N."/>
            <person name="Roux C."/>
            <person name="Martin F."/>
        </authorList>
    </citation>
    <scope>NUCLEOTIDE SEQUENCE</scope>
    <source>
        <strain evidence="1">DAOM 197198</strain>
    </source>
</reference>
<sequence>MLLAEALIITVEFDAIQKYSFVMEYADSGTLNTYLNEHFSELNWVTNITYHHN</sequence>
<dbReference type="HOGENOM" id="CLU_3069842_0_0_1"/>